<dbReference type="Proteomes" id="UP000829398">
    <property type="component" value="Chromosome 1"/>
</dbReference>
<accession>A0ACB8NRP7</accession>
<sequence length="391" mass="43475">MVSPPFTVAAATRDPLYNGDSVINMKSLLDLFSNFGTRCFLNDFTIGNMCRSTMDIGSRELEENLKEGMMAAGGSSKKTLVHAKVCNCGTVPQLHPTVGFPSIQVDPTYLSGSNGWCNCGTIVSTNLVGSILCTREAMRVMRDQPKGGHIFNMDGAGSGGSSTPLTAFYGSTKCGLRQLQASLFKESKRSKVGVHTASPGMVLTDLLLSGLHYLIGDANFENVCSWLFCSGSTIQNKLMFNIICELPETVAKTLVPRIRERALYAAEADRLRNWAENWARLSFTDAMEIDVHREHMGIGVLAFCRLCLHNPLQHRGSENGGNFRQWRRRFRAAVEAMISSSGRSRSMRHFVVVDSRRRQITPAEAAVKGKKKKEKKKKKERRLKEKRRQED</sequence>
<organism evidence="1 2">
    <name type="scientific">Citrus sinensis</name>
    <name type="common">Sweet orange</name>
    <name type="synonym">Citrus aurantium var. sinensis</name>
    <dbReference type="NCBI Taxonomy" id="2711"/>
    <lineage>
        <taxon>Eukaryota</taxon>
        <taxon>Viridiplantae</taxon>
        <taxon>Streptophyta</taxon>
        <taxon>Embryophyta</taxon>
        <taxon>Tracheophyta</taxon>
        <taxon>Spermatophyta</taxon>
        <taxon>Magnoliopsida</taxon>
        <taxon>eudicotyledons</taxon>
        <taxon>Gunneridae</taxon>
        <taxon>Pentapetalae</taxon>
        <taxon>rosids</taxon>
        <taxon>malvids</taxon>
        <taxon>Sapindales</taxon>
        <taxon>Rutaceae</taxon>
        <taxon>Aurantioideae</taxon>
        <taxon>Citrus</taxon>
    </lineage>
</organism>
<dbReference type="EMBL" id="CM039170">
    <property type="protein sequence ID" value="KAH9800700.1"/>
    <property type="molecule type" value="Genomic_DNA"/>
</dbReference>
<proteinExistence type="predicted"/>
<keyword evidence="2" id="KW-1185">Reference proteome</keyword>
<evidence type="ECO:0000313" key="2">
    <source>
        <dbReference type="Proteomes" id="UP000829398"/>
    </source>
</evidence>
<evidence type="ECO:0000313" key="1">
    <source>
        <dbReference type="EMBL" id="KAH9800700.1"/>
    </source>
</evidence>
<name>A0ACB8NRP7_CITSI</name>
<protein>
    <submittedName>
        <fullName evidence="1">Chlorophyll(Ide) b reductase NYC1</fullName>
    </submittedName>
</protein>
<reference evidence="2" key="1">
    <citation type="journal article" date="2023" name="Hortic. Res.">
        <title>A chromosome-level phased genome enabling allele-level studies in sweet orange: a case study on citrus Huanglongbing tolerance.</title>
        <authorList>
            <person name="Wu B."/>
            <person name="Yu Q."/>
            <person name="Deng Z."/>
            <person name="Duan Y."/>
            <person name="Luo F."/>
            <person name="Gmitter F. Jr."/>
        </authorList>
    </citation>
    <scope>NUCLEOTIDE SEQUENCE [LARGE SCALE GENOMIC DNA]</scope>
    <source>
        <strain evidence="2">cv. Valencia</strain>
    </source>
</reference>
<gene>
    <name evidence="1" type="ORF">KPL71_000770</name>
</gene>
<comment type="caution">
    <text evidence="1">The sequence shown here is derived from an EMBL/GenBank/DDBJ whole genome shotgun (WGS) entry which is preliminary data.</text>
</comment>